<dbReference type="InterPro" id="IPR035398">
    <property type="entry name" value="Bac_rhamnosid_C"/>
</dbReference>
<dbReference type="PANTHER" id="PTHR34987:SF2">
    <property type="entry name" value="B, PUTATIVE (AFU_ORTHOLOGUE AFUA_7G05040)-RELATED"/>
    <property type="match status" value="1"/>
</dbReference>
<sequence>MKTHYYETVEAGKYLRPGDNVIAVKVLHYAYGSPRPEGVFFSPLGALILEGEVRSSEGELLESIVTDDQWEVMRDDAITFLSEDITCVGGPESVDGRLLPHGWEYSDYKATNQHKWEKTFIVKETESPYDGFMTPWQLTPRSIPLLFERLRPFKREMRREGDFLIEKGFPEKGSLCVEPRTEMAIELDAGELTTGNIRFVIEGGKGATIRFLGSESYETPEGKKGIRDDTEGKALRGYTETYQVAGLGGVEEIYETVLFRTFRFLRIEVMTGEEALTIRSVSYRETGYPLDVKASFECSDETLQPLWQISITTLQRCMHDNYFDCPYYEQLQYSMDTRLQILFTYAISGDDRLARKAIYDFHSSLMPNGMIQSRYPSVIQQVIPGFALYWIMIVHDHLLYYGDIAFASRFRPTIDAVLDWFERETGTDGLIGPSPKRYWSYVDWVKEWESRRGVPDTEGPLTVYNLMYVDALRKAADINRLSGRLDTANEYVARAARTEKAVRDTCWSEVKGLFRDGPNLELFSQHAQIWAILTGAAEPTIARQLANALMNDKSLAQVSYSMGYFLFRAQSAAGTYDEAYALWDMWKEQVDLHLTTWLEDPISQRSDCHAWGSVPLYDFTSEVLGLKPVATGYGRLRIEPKPGPLKWARGQAMAKDRLVRIDWKIEEGNFNLEVEGIGGIQAEIALPDGTVIDSDGVSDKLNFTCRVQ</sequence>
<gene>
    <name evidence="3" type="ORF">PAT3040_01715</name>
</gene>
<dbReference type="InterPro" id="IPR012341">
    <property type="entry name" value="6hp_glycosidase-like_sf"/>
</dbReference>
<dbReference type="Gene3D" id="2.60.120.260">
    <property type="entry name" value="Galactose-binding domain-like"/>
    <property type="match status" value="2"/>
</dbReference>
<feature type="domain" description="Alpha-L-rhamnosidase C-terminal" evidence="2">
    <location>
        <begin position="625"/>
        <end position="690"/>
    </location>
</feature>
<dbReference type="SUPFAM" id="SSF48208">
    <property type="entry name" value="Six-hairpin glycosidases"/>
    <property type="match status" value="1"/>
</dbReference>
<dbReference type="Gene3D" id="2.60.420.10">
    <property type="entry name" value="Maltose phosphorylase, domain 3"/>
    <property type="match status" value="1"/>
</dbReference>
<comment type="caution">
    <text evidence="3">The sequence shown here is derived from an EMBL/GenBank/DDBJ whole genome shotgun (WGS) entry which is preliminary data.</text>
</comment>
<dbReference type="AlphaFoldDB" id="A0A2R5EKU4"/>
<evidence type="ECO:0008006" key="5">
    <source>
        <dbReference type="Google" id="ProtNLM"/>
    </source>
</evidence>
<protein>
    <recommendedName>
        <fullName evidence="5">Alpha-L-rhamnosidase</fullName>
    </recommendedName>
</protein>
<dbReference type="Pfam" id="PF17390">
    <property type="entry name" value="Bac_rhamnosid_C"/>
    <property type="match status" value="1"/>
</dbReference>
<name>A0A2R5EKU4_9BACL</name>
<evidence type="ECO:0000259" key="1">
    <source>
        <dbReference type="Pfam" id="PF17389"/>
    </source>
</evidence>
<evidence type="ECO:0000313" key="3">
    <source>
        <dbReference type="EMBL" id="GBG07167.1"/>
    </source>
</evidence>
<proteinExistence type="predicted"/>
<feature type="domain" description="Alpha-L-rhamnosidase six-hairpin glycosidase" evidence="1">
    <location>
        <begin position="293"/>
        <end position="582"/>
    </location>
</feature>
<dbReference type="Pfam" id="PF17389">
    <property type="entry name" value="Bac_rhamnosid6H"/>
    <property type="match status" value="1"/>
</dbReference>
<dbReference type="Gene3D" id="1.50.10.10">
    <property type="match status" value="1"/>
</dbReference>
<dbReference type="InterPro" id="IPR008928">
    <property type="entry name" value="6-hairpin_glycosidase_sf"/>
</dbReference>
<keyword evidence="4" id="KW-1185">Reference proteome</keyword>
<evidence type="ECO:0000259" key="2">
    <source>
        <dbReference type="Pfam" id="PF17390"/>
    </source>
</evidence>
<dbReference type="GO" id="GO:0005975">
    <property type="term" value="P:carbohydrate metabolic process"/>
    <property type="evidence" value="ECO:0007669"/>
    <property type="project" value="InterPro"/>
</dbReference>
<dbReference type="EMBL" id="BDQX01000078">
    <property type="protein sequence ID" value="GBG07167.1"/>
    <property type="molecule type" value="Genomic_DNA"/>
</dbReference>
<evidence type="ECO:0000313" key="4">
    <source>
        <dbReference type="Proteomes" id="UP000245202"/>
    </source>
</evidence>
<dbReference type="PANTHER" id="PTHR34987">
    <property type="entry name" value="C, PUTATIVE (AFU_ORTHOLOGUE AFUA_3G02880)-RELATED"/>
    <property type="match status" value="1"/>
</dbReference>
<dbReference type="Proteomes" id="UP000245202">
    <property type="component" value="Unassembled WGS sequence"/>
</dbReference>
<organism evidence="3 4">
    <name type="scientific">Paenibacillus agaridevorans</name>
    <dbReference type="NCBI Taxonomy" id="171404"/>
    <lineage>
        <taxon>Bacteria</taxon>
        <taxon>Bacillati</taxon>
        <taxon>Bacillota</taxon>
        <taxon>Bacilli</taxon>
        <taxon>Bacillales</taxon>
        <taxon>Paenibacillaceae</taxon>
        <taxon>Paenibacillus</taxon>
    </lineage>
</organism>
<accession>A0A2R5EKU4</accession>
<reference evidence="3 4" key="1">
    <citation type="submission" date="2017-08" db="EMBL/GenBank/DDBJ databases">
        <title>Substantial Increase in Enzyme Production by Combined Drug-Resistance Mutations in Paenibacillus agaridevorans.</title>
        <authorList>
            <person name="Tanaka Y."/>
            <person name="Funane K."/>
            <person name="Hosaka T."/>
            <person name="Shiwa Y."/>
            <person name="Fujita N."/>
            <person name="Miyazaki T."/>
            <person name="Yoshikawa H."/>
            <person name="Murakami K."/>
            <person name="Kasahara K."/>
            <person name="Inaoka T."/>
            <person name="Hiraga Y."/>
            <person name="Ochi K."/>
        </authorList>
    </citation>
    <scope>NUCLEOTIDE SEQUENCE [LARGE SCALE GENOMIC DNA]</scope>
    <source>
        <strain evidence="3 4">T-3040</strain>
    </source>
</reference>
<dbReference type="InterPro" id="IPR035396">
    <property type="entry name" value="Bac_rhamnosid6H"/>
</dbReference>